<name>A0A7E4VKI7_PANRE</name>
<reference evidence="2" key="2">
    <citation type="submission" date="2020-10" db="UniProtKB">
        <authorList>
            <consortium name="WormBaseParasite"/>
        </authorList>
    </citation>
    <scope>IDENTIFICATION</scope>
</reference>
<organism evidence="1 2">
    <name type="scientific">Panagrellus redivivus</name>
    <name type="common">Microworm</name>
    <dbReference type="NCBI Taxonomy" id="6233"/>
    <lineage>
        <taxon>Eukaryota</taxon>
        <taxon>Metazoa</taxon>
        <taxon>Ecdysozoa</taxon>
        <taxon>Nematoda</taxon>
        <taxon>Chromadorea</taxon>
        <taxon>Rhabditida</taxon>
        <taxon>Tylenchina</taxon>
        <taxon>Panagrolaimomorpha</taxon>
        <taxon>Panagrolaimoidea</taxon>
        <taxon>Panagrolaimidae</taxon>
        <taxon>Panagrellus</taxon>
    </lineage>
</organism>
<dbReference type="AlphaFoldDB" id="A0A7E4VKI7"/>
<dbReference type="WBParaSite" id="Pan_g21984.t1">
    <property type="protein sequence ID" value="Pan_g21984.t1"/>
    <property type="gene ID" value="Pan_g21984"/>
</dbReference>
<accession>A0A7E4VKI7</accession>
<keyword evidence="1" id="KW-1185">Reference proteome</keyword>
<reference evidence="1" key="1">
    <citation type="journal article" date="2013" name="Genetics">
        <title>The draft genome and transcriptome of Panagrellus redivivus are shaped by the harsh demands of a free-living lifestyle.</title>
        <authorList>
            <person name="Srinivasan J."/>
            <person name="Dillman A.R."/>
            <person name="Macchietto M.G."/>
            <person name="Heikkinen L."/>
            <person name="Lakso M."/>
            <person name="Fracchia K.M."/>
            <person name="Antoshechkin I."/>
            <person name="Mortazavi A."/>
            <person name="Wong G."/>
            <person name="Sternberg P.W."/>
        </authorList>
    </citation>
    <scope>NUCLEOTIDE SEQUENCE [LARGE SCALE GENOMIC DNA]</scope>
    <source>
        <strain evidence="1">MT8872</strain>
    </source>
</reference>
<sequence length="69" mass="7899">MDLCNGRLGDVNQKNGLKRVCFKLTDNQSLIFCITPFRHCWKLKTAFIDGYVTSEERGHQAEKLLGLVQ</sequence>
<evidence type="ECO:0000313" key="1">
    <source>
        <dbReference type="Proteomes" id="UP000492821"/>
    </source>
</evidence>
<dbReference type="Proteomes" id="UP000492821">
    <property type="component" value="Unassembled WGS sequence"/>
</dbReference>
<proteinExistence type="predicted"/>
<protein>
    <submittedName>
        <fullName evidence="2">Integrase</fullName>
    </submittedName>
</protein>
<evidence type="ECO:0000313" key="2">
    <source>
        <dbReference type="WBParaSite" id="Pan_g21984.t1"/>
    </source>
</evidence>